<gene>
    <name evidence="2" type="ORF">BDP27DRAFT_1037695</name>
</gene>
<feature type="compositionally biased region" description="Polar residues" evidence="1">
    <location>
        <begin position="37"/>
        <end position="68"/>
    </location>
</feature>
<dbReference type="EMBL" id="JADNRY010000009">
    <property type="protein sequence ID" value="KAF9075509.1"/>
    <property type="molecule type" value="Genomic_DNA"/>
</dbReference>
<evidence type="ECO:0000256" key="1">
    <source>
        <dbReference type="SAM" id="MobiDB-lite"/>
    </source>
</evidence>
<evidence type="ECO:0000313" key="2">
    <source>
        <dbReference type="EMBL" id="KAF9075509.1"/>
    </source>
</evidence>
<sequence>MTTTPWYYTPNPLPSMPMTSLPTSTPMSGANPYMGSSIHSTHSLLNQPLGPSSIRSAATPGPQISSPAAPSDSEWSRGSDRPRHDGEFGYTPSAPDIPTHPLHPEDHHSRGTPMGAPDSQYPQRHERFFFPDGDIDFRVHNVVFRVHRHFFRNLGFFAYPSVDLDLCGFRPSDFASLLSIFYPKTYGTLEIRSVEEWDSVLKVVTTLGMKDIQDLAATEILKIATPVDRIVLAKKYEIHNGLRDWTIPAFRELCTMSQPLSEAEGNRIGVEGLIDLAKMKHELQHNITQFLDFAKVLRILAVNY</sequence>
<keyword evidence="3" id="KW-1185">Reference proteome</keyword>
<feature type="compositionally biased region" description="Polar residues" evidence="1">
    <location>
        <begin position="17"/>
        <end position="28"/>
    </location>
</feature>
<evidence type="ECO:0008006" key="4">
    <source>
        <dbReference type="Google" id="ProtNLM"/>
    </source>
</evidence>
<comment type="caution">
    <text evidence="2">The sequence shown here is derived from an EMBL/GenBank/DDBJ whole genome shotgun (WGS) entry which is preliminary data.</text>
</comment>
<feature type="region of interest" description="Disordered" evidence="1">
    <location>
        <begin position="1"/>
        <end position="123"/>
    </location>
</feature>
<dbReference type="OrthoDB" id="3223099at2759"/>
<organism evidence="2 3">
    <name type="scientific">Rhodocollybia butyracea</name>
    <dbReference type="NCBI Taxonomy" id="206335"/>
    <lineage>
        <taxon>Eukaryota</taxon>
        <taxon>Fungi</taxon>
        <taxon>Dikarya</taxon>
        <taxon>Basidiomycota</taxon>
        <taxon>Agaricomycotina</taxon>
        <taxon>Agaricomycetes</taxon>
        <taxon>Agaricomycetidae</taxon>
        <taxon>Agaricales</taxon>
        <taxon>Marasmiineae</taxon>
        <taxon>Omphalotaceae</taxon>
        <taxon>Rhodocollybia</taxon>
    </lineage>
</organism>
<dbReference type="Proteomes" id="UP000772434">
    <property type="component" value="Unassembled WGS sequence"/>
</dbReference>
<evidence type="ECO:0000313" key="3">
    <source>
        <dbReference type="Proteomes" id="UP000772434"/>
    </source>
</evidence>
<dbReference type="AlphaFoldDB" id="A0A9P5PZJ4"/>
<name>A0A9P5PZJ4_9AGAR</name>
<accession>A0A9P5PZJ4</accession>
<reference evidence="2" key="1">
    <citation type="submission" date="2020-11" db="EMBL/GenBank/DDBJ databases">
        <authorList>
            <consortium name="DOE Joint Genome Institute"/>
            <person name="Ahrendt S."/>
            <person name="Riley R."/>
            <person name="Andreopoulos W."/>
            <person name="Labutti K."/>
            <person name="Pangilinan J."/>
            <person name="Ruiz-Duenas F.J."/>
            <person name="Barrasa J.M."/>
            <person name="Sanchez-Garcia M."/>
            <person name="Camarero S."/>
            <person name="Miyauchi S."/>
            <person name="Serrano A."/>
            <person name="Linde D."/>
            <person name="Babiker R."/>
            <person name="Drula E."/>
            <person name="Ayuso-Fernandez I."/>
            <person name="Pacheco R."/>
            <person name="Padilla G."/>
            <person name="Ferreira P."/>
            <person name="Barriuso J."/>
            <person name="Kellner H."/>
            <person name="Castanera R."/>
            <person name="Alfaro M."/>
            <person name="Ramirez L."/>
            <person name="Pisabarro A.G."/>
            <person name="Kuo A."/>
            <person name="Tritt A."/>
            <person name="Lipzen A."/>
            <person name="He G."/>
            <person name="Yan M."/>
            <person name="Ng V."/>
            <person name="Cullen D."/>
            <person name="Martin F."/>
            <person name="Rosso M.-N."/>
            <person name="Henrissat B."/>
            <person name="Hibbett D."/>
            <person name="Martinez A.T."/>
            <person name="Grigoriev I.V."/>
        </authorList>
    </citation>
    <scope>NUCLEOTIDE SEQUENCE</scope>
    <source>
        <strain evidence="2">AH 40177</strain>
    </source>
</reference>
<proteinExistence type="predicted"/>
<protein>
    <recommendedName>
        <fullName evidence="4">BTB domain-containing protein</fullName>
    </recommendedName>
</protein>
<feature type="compositionally biased region" description="Basic and acidic residues" evidence="1">
    <location>
        <begin position="74"/>
        <end position="87"/>
    </location>
</feature>